<dbReference type="NCBIfam" id="TIGR02543">
    <property type="entry name" value="List_Bact_rpt"/>
    <property type="match status" value="1"/>
</dbReference>
<dbReference type="InterPro" id="IPR013378">
    <property type="entry name" value="InlB-like_B-rpt"/>
</dbReference>
<dbReference type="GO" id="GO:0030313">
    <property type="term" value="C:cell envelope"/>
    <property type="evidence" value="ECO:0007669"/>
    <property type="project" value="UniProtKB-SubCell"/>
</dbReference>
<reference evidence="2" key="2">
    <citation type="submission" date="2021-04" db="EMBL/GenBank/DDBJ databases">
        <authorList>
            <person name="Gilroy R."/>
        </authorList>
    </citation>
    <scope>NUCLEOTIDE SEQUENCE</scope>
    <source>
        <strain evidence="2">CHK156-179</strain>
    </source>
</reference>
<dbReference type="Gene3D" id="2.60.40.4270">
    <property type="entry name" value="Listeria-Bacteroides repeat domain"/>
    <property type="match status" value="2"/>
</dbReference>
<organism evidence="2 3">
    <name type="scientific">Candidatus Gallimonas gallistercoris</name>
    <dbReference type="NCBI Taxonomy" id="2838602"/>
    <lineage>
        <taxon>Bacteria</taxon>
        <taxon>Bacillati</taxon>
        <taxon>Bacillota</taxon>
        <taxon>Clostridia</taxon>
        <taxon>Candidatus Gallimonas</taxon>
    </lineage>
</organism>
<evidence type="ECO:0000313" key="3">
    <source>
        <dbReference type="Proteomes" id="UP000824221"/>
    </source>
</evidence>
<sequence length="1033" mass="109990">MRVLRKMFEAVTASLFAAALVLFLALFCAAACSDRVTVRFETFGGTPIDALTAEAGEAIVPPEAPEKEGWVFLGWYLDRACEGEEVELPTVMPASSVTYYAKFVQYPAVTLDGAGGTPSQKAVYAEEGTPLLEALEGVTAEKEGLVFGAWLLDGRELTEEDVMPKDGVTVTARYKAEYSVEVRKENARGDGYDISRERFLGWEGSTVQPEAPSYAHFTLEKALSSSGPLTLRAGENTYIFTYSREPLFLRFEANAPAGSTAGGAMQELSSRYQGIQALPDCTFEAKGYTFLGWAEHPSASKFYEEGEEYALGEEDATLYAVWAKAYEDACREGGTLLVAHNAEEDGSYLALVKEPSRIEGSYDAAKNALTLGGQNGRLEHGHYLLDDSGTYTGYDLAANSVNTALGVLTLDFSAGRAVYSHGGREESGSYLYLFDEAAGKYSGHYEFYAGTTRFAFGLDREKGVFLPEGEEGGEYRLYDCAEDAFTGETLTLDGFGKAKLSGSGREGLRYRGAGGKNEWLVSLRDGSELQVLLGIREQSVGGIVFESEPVCLVFRSEFAGTFSSALGTLSLDGYGTSAVYTHSGGSVQGSYAATGSLVTLFAGEQTFRFVLDGSSFSLAGEGAGYFEGEKGSLFLDGAGSARLTSNGRTVTGVCTRLSSGDYTFEGEEVFRFRTEGDRYTVFDERLFGVFETLGGGLSLDGYGGGTYLSVTEGSFEVEVIRFGDVFEVYSEAFATLSKARFFVLGGTGAVIETEAAETGRYALVGTDKAAFLRLDGSGGASLLDEKGAVLASGSYTYDALTLRGTFALGLEEDFPLDYFRFRLRAGEEGAECVLFESASQGSFFGDGISLVLDGYGGGTLTYGAESVYGDVEGEGSTLRLAAGDKMYLLTLSGGSLLSAEAFTRYEGAEGVLFAGADSAFSEDGSPLPFTAAGNGEYLLGSGASAKRVLLEGGRWYVFREGLQGTAQTAEGTLTLDDFGRGSYATQAGVLSCEVVYASGRYLELEAGGERIFAALDGRGGFAVGAVKSSFRTL</sequence>
<dbReference type="EMBL" id="DXAJ01000079">
    <property type="protein sequence ID" value="HJA02761.1"/>
    <property type="molecule type" value="Genomic_DNA"/>
</dbReference>
<reference evidence="2" key="1">
    <citation type="journal article" date="2021" name="PeerJ">
        <title>Extensive microbial diversity within the chicken gut microbiome revealed by metagenomics and culture.</title>
        <authorList>
            <person name="Gilroy R."/>
            <person name="Ravi A."/>
            <person name="Getino M."/>
            <person name="Pursley I."/>
            <person name="Horton D.L."/>
            <person name="Alikhan N.F."/>
            <person name="Baker D."/>
            <person name="Gharbi K."/>
            <person name="Hall N."/>
            <person name="Watson M."/>
            <person name="Adriaenssens E.M."/>
            <person name="Foster-Nyarko E."/>
            <person name="Jarju S."/>
            <person name="Secka A."/>
            <person name="Antonio M."/>
            <person name="Oren A."/>
            <person name="Chaudhuri R.R."/>
            <person name="La Ragione R."/>
            <person name="Hildebrand F."/>
            <person name="Pallen M.J."/>
        </authorList>
    </citation>
    <scope>NUCLEOTIDE SEQUENCE</scope>
    <source>
        <strain evidence="2">CHK156-179</strain>
    </source>
</reference>
<evidence type="ECO:0000256" key="1">
    <source>
        <dbReference type="ARBA" id="ARBA00004196"/>
    </source>
</evidence>
<dbReference type="Proteomes" id="UP000824221">
    <property type="component" value="Unassembled WGS sequence"/>
</dbReference>
<protein>
    <submittedName>
        <fullName evidence="2">InlB B-repeat-containing protein</fullName>
    </submittedName>
</protein>
<comment type="subcellular location">
    <subcellularLocation>
        <location evidence="1">Cell envelope</location>
    </subcellularLocation>
</comment>
<comment type="caution">
    <text evidence="2">The sequence shown here is derived from an EMBL/GenBank/DDBJ whole genome shotgun (WGS) entry which is preliminary data.</text>
</comment>
<dbReference type="InterPro" id="IPR042229">
    <property type="entry name" value="Listeria/Bacterioides_rpt_sf"/>
</dbReference>
<accession>A0A9D2KFY4</accession>
<dbReference type="AlphaFoldDB" id="A0A9D2KFY4"/>
<dbReference type="Pfam" id="PF09479">
    <property type="entry name" value="Flg_new"/>
    <property type="match status" value="2"/>
</dbReference>
<evidence type="ECO:0000313" key="2">
    <source>
        <dbReference type="EMBL" id="HJA02761.1"/>
    </source>
</evidence>
<gene>
    <name evidence="2" type="ORF">H9797_05215</name>
</gene>
<proteinExistence type="predicted"/>
<name>A0A9D2KFY4_9FIRM</name>